<sequence>MHVLLRPSTQLLLISDLKDKINVHRYAGETSEIIEIVHSVRPDTIFHLAACFKAQHEPHEIKELIESNILLGTQLLEAAAAEGVKCFINTGTHWQNYDTCEYCPSDLYAATKQALETIADYYISAFGISFVTLKLIDTYGPFDPRPKLIPALKMAAQSDQRLDMSPGEQQIGLVYIDDVVKAFVLAALYAEKMPPGTKKSFIAAPKEIYTLREVSAIFENALGKKLNIEFGRHPYRKREVMDICCGDENILLKTELVGLYEGLQKVFKAECEI</sequence>
<feature type="domain" description="NAD-dependent epimerase/dehydratase" evidence="2">
    <location>
        <begin position="30"/>
        <end position="193"/>
    </location>
</feature>
<organism evidence="3 4">
    <name type="scientific">Anaerobacterium chartisolvens</name>
    <dbReference type="NCBI Taxonomy" id="1297424"/>
    <lineage>
        <taxon>Bacteria</taxon>
        <taxon>Bacillati</taxon>
        <taxon>Bacillota</taxon>
        <taxon>Clostridia</taxon>
        <taxon>Eubacteriales</taxon>
        <taxon>Oscillospiraceae</taxon>
        <taxon>Anaerobacterium</taxon>
    </lineage>
</organism>
<evidence type="ECO:0000313" key="4">
    <source>
        <dbReference type="Proteomes" id="UP000253034"/>
    </source>
</evidence>
<keyword evidence="4" id="KW-1185">Reference proteome</keyword>
<dbReference type="SUPFAM" id="SSF51735">
    <property type="entry name" value="NAD(P)-binding Rossmann-fold domains"/>
    <property type="match status" value="1"/>
</dbReference>
<gene>
    <name evidence="3" type="ORF">DFR58_109120</name>
</gene>
<dbReference type="InterPro" id="IPR001509">
    <property type="entry name" value="Epimerase_deHydtase"/>
</dbReference>
<dbReference type="InterPro" id="IPR036291">
    <property type="entry name" value="NAD(P)-bd_dom_sf"/>
</dbReference>
<comment type="similarity">
    <text evidence="1">Belongs to the NAD(P)-dependent epimerase/dehydratase family.</text>
</comment>
<dbReference type="Pfam" id="PF01370">
    <property type="entry name" value="Epimerase"/>
    <property type="match status" value="1"/>
</dbReference>
<dbReference type="EMBL" id="QPJT01000009">
    <property type="protein sequence ID" value="RCX16893.1"/>
    <property type="molecule type" value="Genomic_DNA"/>
</dbReference>
<dbReference type="AlphaFoldDB" id="A0A369B5X0"/>
<proteinExistence type="inferred from homology"/>
<reference evidence="3 4" key="1">
    <citation type="submission" date="2018-07" db="EMBL/GenBank/DDBJ databases">
        <title>Genomic Encyclopedia of Type Strains, Phase IV (KMG-IV): sequencing the most valuable type-strain genomes for metagenomic binning, comparative biology and taxonomic classification.</title>
        <authorList>
            <person name="Goeker M."/>
        </authorList>
    </citation>
    <scope>NUCLEOTIDE SEQUENCE [LARGE SCALE GENOMIC DNA]</scope>
    <source>
        <strain evidence="3 4">DSM 27016</strain>
    </source>
</reference>
<dbReference type="PANTHER" id="PTHR43000">
    <property type="entry name" value="DTDP-D-GLUCOSE 4,6-DEHYDRATASE-RELATED"/>
    <property type="match status" value="1"/>
</dbReference>
<dbReference type="Gene3D" id="3.40.50.720">
    <property type="entry name" value="NAD(P)-binding Rossmann-like Domain"/>
    <property type="match status" value="1"/>
</dbReference>
<accession>A0A369B5X0</accession>
<name>A0A369B5X0_9FIRM</name>
<comment type="caution">
    <text evidence="3">The sequence shown here is derived from an EMBL/GenBank/DDBJ whole genome shotgun (WGS) entry which is preliminary data.</text>
</comment>
<dbReference type="CDD" id="cd08946">
    <property type="entry name" value="SDR_e"/>
    <property type="match status" value="1"/>
</dbReference>
<evidence type="ECO:0000313" key="3">
    <source>
        <dbReference type="EMBL" id="RCX16893.1"/>
    </source>
</evidence>
<dbReference type="Proteomes" id="UP000253034">
    <property type="component" value="Unassembled WGS sequence"/>
</dbReference>
<evidence type="ECO:0000256" key="1">
    <source>
        <dbReference type="ARBA" id="ARBA00007637"/>
    </source>
</evidence>
<protein>
    <submittedName>
        <fullName evidence="3">CDP-3, 6-dideoxy-D-glycero-L-glycero-4-hexulose-4-reductase</fullName>
    </submittedName>
</protein>
<evidence type="ECO:0000259" key="2">
    <source>
        <dbReference type="Pfam" id="PF01370"/>
    </source>
</evidence>